<dbReference type="AlphaFoldDB" id="A0ABD2MNS1"/>
<proteinExistence type="predicted"/>
<name>A0ABD2MNS1_9CUCU</name>
<organism evidence="1 2">
    <name type="scientific">Cryptolaemus montrouzieri</name>
    <dbReference type="NCBI Taxonomy" id="559131"/>
    <lineage>
        <taxon>Eukaryota</taxon>
        <taxon>Metazoa</taxon>
        <taxon>Ecdysozoa</taxon>
        <taxon>Arthropoda</taxon>
        <taxon>Hexapoda</taxon>
        <taxon>Insecta</taxon>
        <taxon>Pterygota</taxon>
        <taxon>Neoptera</taxon>
        <taxon>Endopterygota</taxon>
        <taxon>Coleoptera</taxon>
        <taxon>Polyphaga</taxon>
        <taxon>Cucujiformia</taxon>
        <taxon>Coccinelloidea</taxon>
        <taxon>Coccinellidae</taxon>
        <taxon>Scymninae</taxon>
        <taxon>Scymnini</taxon>
        <taxon>Cryptolaemus</taxon>
    </lineage>
</organism>
<dbReference type="EMBL" id="JABFTP020000021">
    <property type="protein sequence ID" value="KAL3268045.1"/>
    <property type="molecule type" value="Genomic_DNA"/>
</dbReference>
<reference evidence="1 2" key="1">
    <citation type="journal article" date="2021" name="BMC Biol.">
        <title>Horizontally acquired antibacterial genes associated with adaptive radiation of ladybird beetles.</title>
        <authorList>
            <person name="Li H.S."/>
            <person name="Tang X.F."/>
            <person name="Huang Y.H."/>
            <person name="Xu Z.Y."/>
            <person name="Chen M.L."/>
            <person name="Du X.Y."/>
            <person name="Qiu B.Y."/>
            <person name="Chen P.T."/>
            <person name="Zhang W."/>
            <person name="Slipinski A."/>
            <person name="Escalona H.E."/>
            <person name="Waterhouse R.M."/>
            <person name="Zwick A."/>
            <person name="Pang H."/>
        </authorList>
    </citation>
    <scope>NUCLEOTIDE SEQUENCE [LARGE SCALE GENOMIC DNA]</scope>
    <source>
        <strain evidence="1">SYSU2018</strain>
    </source>
</reference>
<evidence type="ECO:0000313" key="1">
    <source>
        <dbReference type="EMBL" id="KAL3268045.1"/>
    </source>
</evidence>
<gene>
    <name evidence="1" type="ORF">HHI36_007175</name>
</gene>
<evidence type="ECO:0000313" key="2">
    <source>
        <dbReference type="Proteomes" id="UP001516400"/>
    </source>
</evidence>
<keyword evidence="2" id="KW-1185">Reference proteome</keyword>
<comment type="caution">
    <text evidence="1">The sequence shown here is derived from an EMBL/GenBank/DDBJ whole genome shotgun (WGS) entry which is preliminary data.</text>
</comment>
<dbReference type="Proteomes" id="UP001516400">
    <property type="component" value="Unassembled WGS sequence"/>
</dbReference>
<protein>
    <submittedName>
        <fullName evidence="1">Uncharacterized protein</fullName>
    </submittedName>
</protein>
<accession>A0ABD2MNS1</accession>
<sequence>MILKLNLRLRHKILQNTFNRWKQYIIEKRIYNSKIIEAKKYYSENLIRENLRLIIEAALEKREELLVNYLKNEKRRLILAQRYFKIWKSKSKHCTSRKRRTKVYDEKFKNTRTDNKPLGIGQKENPLIYSLITSFPDVFNWDPNCFATPRIPDYMKN</sequence>